<dbReference type="SUPFAM" id="SSF48208">
    <property type="entry name" value="Six-hairpin glycosidases"/>
    <property type="match status" value="1"/>
</dbReference>
<dbReference type="InterPro" id="IPR008928">
    <property type="entry name" value="6-hairpin_glycosidase_sf"/>
</dbReference>
<dbReference type="InterPro" id="IPR008902">
    <property type="entry name" value="Rhamnosid_concanavalin"/>
</dbReference>
<protein>
    <recommendedName>
        <fullName evidence="2">alpha-L-rhamnosidase</fullName>
        <ecNumber evidence="2">3.2.1.40</ecNumber>
    </recommendedName>
</protein>
<dbReference type="Gene3D" id="2.60.120.260">
    <property type="entry name" value="Galactose-binding domain-like"/>
    <property type="match status" value="2"/>
</dbReference>
<dbReference type="Pfam" id="PF25788">
    <property type="entry name" value="Ig_Rha78A_N"/>
    <property type="match status" value="1"/>
</dbReference>
<dbReference type="AlphaFoldDB" id="A0A426USU9"/>
<dbReference type="Proteomes" id="UP000277256">
    <property type="component" value="Unassembled WGS sequence"/>
</dbReference>
<dbReference type="PANTHER" id="PTHR33307">
    <property type="entry name" value="ALPHA-RHAMNOSIDASE (EUROFUNG)"/>
    <property type="match status" value="1"/>
</dbReference>
<keyword evidence="3 8" id="KW-0378">Hydrolase</keyword>
<reference evidence="8 9" key="1">
    <citation type="submission" date="2018-12" db="EMBL/GenBank/DDBJ databases">
        <title>Glycomyces sp. YIM 121974 draft genome.</title>
        <authorList>
            <person name="Li Q."/>
        </authorList>
    </citation>
    <scope>NUCLEOTIDE SEQUENCE [LARGE SCALE GENOMIC DNA]</scope>
    <source>
        <strain evidence="8 9">YIM 121974</strain>
    </source>
</reference>
<dbReference type="InterPro" id="IPR013783">
    <property type="entry name" value="Ig-like_fold"/>
</dbReference>
<evidence type="ECO:0000313" key="8">
    <source>
        <dbReference type="EMBL" id="RRR96774.1"/>
    </source>
</evidence>
<dbReference type="Pfam" id="PF17390">
    <property type="entry name" value="Bac_rhamnosid_C"/>
    <property type="match status" value="1"/>
</dbReference>
<sequence>MASLTISYTGLRTRDDSGLIATGEARPLLSWHPVGARAYTVEAAADAAFDEVIASLTTERTFDVPLPGPALASREVRWWRVRAVGEEEWSEPCRVEAALLEAGDWTARPVTVPAAPDAVPLLRREFALPQGILSARLYVTALGLHQTWINGALVSEDLLEPGWTEYRDRLLYATYDVTGLLAEGRNAIGAAVADGWYRGPLGWFGRSAWYGDRTALLAQLEVETVDGCVVVGTDETWRGGTGAVASAGLYAGCTTDLRNEPRGWREPGFDDRDWAAATTLDLPAGLEHRSMPAVRAVRTWPVEVVADGRLRLDTGQNLAGYLRVTATGPAGAEITVRHAEVLDDQGELHTAPLRSAASVDRYTLDGGRAVLEPVFTFHGFRYAEITADPEVRIDGVEAVAISSDLRRTGRFSCSDERVNRLYDNVIWSQMDNFVSIPTDCPQRDERLGWTGDIQVFAPTACRNSDARSFLRNWLRDLAIAQYPDGKMPHVVPDILGDLGDWGSGSTGWGDAAVGVPWALYEAYGDLETLRDQYASMRAWVDWGASRLDADRVWSAGFHFGDWLDPGAPSGDPARAAVPTPFTATAYLSHSARLLARIAGLLGRAEDADHYGALGDAIADAAWKHLGNKAIETQTGCAMALRFRIAPDDERHAVGERLAALVRARGGRIGTGFLGTPLILHALTETGHHEEAYLLLMNERCPGWLHQVGQGATTVWERWDAIGEDGRIHGGDMDGGGPMLSFNHYAYGAVADWLYATVAGLSPAAPGWSAVSFAPVPGGGLTWASAEMDTPIGRAAIRWETGDGSFSAEVEVPPGATATVTLPPGDWSSLRLNGRTLQIAPVLDLGPGVHRIALSSSRS</sequence>
<evidence type="ECO:0000313" key="9">
    <source>
        <dbReference type="Proteomes" id="UP000277256"/>
    </source>
</evidence>
<dbReference type="GO" id="GO:0030596">
    <property type="term" value="F:alpha-L-rhamnosidase activity"/>
    <property type="evidence" value="ECO:0007669"/>
    <property type="project" value="UniProtKB-EC"/>
</dbReference>
<dbReference type="InterPro" id="IPR035398">
    <property type="entry name" value="Bac_rhamnosid_C"/>
</dbReference>
<dbReference type="EC" id="3.2.1.40" evidence="2"/>
<proteinExistence type="predicted"/>
<dbReference type="Pfam" id="PF17389">
    <property type="entry name" value="Bac_rhamnosid6H"/>
    <property type="match status" value="1"/>
</dbReference>
<dbReference type="OrthoDB" id="9761045at2"/>
<dbReference type="InterPro" id="IPR035396">
    <property type="entry name" value="Bac_rhamnosid6H"/>
</dbReference>
<evidence type="ECO:0000256" key="3">
    <source>
        <dbReference type="ARBA" id="ARBA00022801"/>
    </source>
</evidence>
<dbReference type="EMBL" id="RSEB01000006">
    <property type="protein sequence ID" value="RRR96774.1"/>
    <property type="molecule type" value="Genomic_DNA"/>
</dbReference>
<dbReference type="Pfam" id="PF08531">
    <property type="entry name" value="Bac_rhamnosid_N"/>
    <property type="match status" value="1"/>
</dbReference>
<evidence type="ECO:0000259" key="4">
    <source>
        <dbReference type="Pfam" id="PF05592"/>
    </source>
</evidence>
<evidence type="ECO:0000256" key="1">
    <source>
        <dbReference type="ARBA" id="ARBA00001445"/>
    </source>
</evidence>
<dbReference type="PIRSF" id="PIRSF010631">
    <property type="entry name" value="A-rhamnsds"/>
    <property type="match status" value="1"/>
</dbReference>
<organism evidence="8 9">
    <name type="scientific">Glycomyces terrestris</name>
    <dbReference type="NCBI Taxonomy" id="2493553"/>
    <lineage>
        <taxon>Bacteria</taxon>
        <taxon>Bacillati</taxon>
        <taxon>Actinomycetota</taxon>
        <taxon>Actinomycetes</taxon>
        <taxon>Glycomycetales</taxon>
        <taxon>Glycomycetaceae</taxon>
        <taxon>Glycomyces</taxon>
    </lineage>
</organism>
<dbReference type="Gene3D" id="1.50.10.10">
    <property type="match status" value="1"/>
</dbReference>
<feature type="domain" description="Alpha-L-rhamnosidase six-hairpin glycosidase" evidence="6">
    <location>
        <begin position="406"/>
        <end position="757"/>
    </location>
</feature>
<evidence type="ECO:0000259" key="7">
    <source>
        <dbReference type="Pfam" id="PF17390"/>
    </source>
</evidence>
<keyword evidence="9" id="KW-1185">Reference proteome</keyword>
<dbReference type="PANTHER" id="PTHR33307:SF6">
    <property type="entry name" value="ALPHA-RHAMNOSIDASE (EUROFUNG)-RELATED"/>
    <property type="match status" value="1"/>
</dbReference>
<dbReference type="Gene3D" id="2.60.420.10">
    <property type="entry name" value="Maltose phosphorylase, domain 3"/>
    <property type="match status" value="1"/>
</dbReference>
<dbReference type="Gene3D" id="2.60.40.10">
    <property type="entry name" value="Immunoglobulins"/>
    <property type="match status" value="1"/>
</dbReference>
<comment type="catalytic activity">
    <reaction evidence="1">
        <text>Hydrolysis of terminal non-reducing alpha-L-rhamnose residues in alpha-L-rhamnosides.</text>
        <dbReference type="EC" id="3.2.1.40"/>
    </reaction>
</comment>
<feature type="domain" description="Alpha-L-rhamnosidase C-terminal" evidence="7">
    <location>
        <begin position="759"/>
        <end position="825"/>
    </location>
</feature>
<feature type="domain" description="Alpha-L-rhamnosidase concanavalin-like" evidence="4">
    <location>
        <begin position="306"/>
        <end position="390"/>
    </location>
</feature>
<comment type="caution">
    <text evidence="8">The sequence shown here is derived from an EMBL/GenBank/DDBJ whole genome shotgun (WGS) entry which is preliminary data.</text>
</comment>
<dbReference type="InterPro" id="IPR016007">
    <property type="entry name" value="Alpha_rhamnosid"/>
</dbReference>
<dbReference type="InterPro" id="IPR012341">
    <property type="entry name" value="6hp_glycosidase-like_sf"/>
</dbReference>
<dbReference type="Pfam" id="PF05592">
    <property type="entry name" value="Bac_rhamnosid"/>
    <property type="match status" value="1"/>
</dbReference>
<accession>A0A426USU9</accession>
<feature type="domain" description="Bacterial alpha-L-rhamnosidase N-terminal" evidence="5">
    <location>
        <begin position="132"/>
        <end position="297"/>
    </location>
</feature>
<evidence type="ECO:0000259" key="5">
    <source>
        <dbReference type="Pfam" id="PF08531"/>
    </source>
</evidence>
<dbReference type="GO" id="GO:0005975">
    <property type="term" value="P:carbohydrate metabolic process"/>
    <property type="evidence" value="ECO:0007669"/>
    <property type="project" value="InterPro"/>
</dbReference>
<evidence type="ECO:0000259" key="6">
    <source>
        <dbReference type="Pfam" id="PF17389"/>
    </source>
</evidence>
<dbReference type="InterPro" id="IPR013737">
    <property type="entry name" value="Bac_rhamnosid_N"/>
</dbReference>
<evidence type="ECO:0000256" key="2">
    <source>
        <dbReference type="ARBA" id="ARBA00012652"/>
    </source>
</evidence>
<name>A0A426USU9_9ACTN</name>
<gene>
    <name evidence="8" type="ORF">EIW28_20195</name>
</gene>